<comment type="caution">
    <text evidence="1">The sequence shown here is derived from an EMBL/GenBank/DDBJ whole genome shotgun (WGS) entry which is preliminary data.</text>
</comment>
<proteinExistence type="predicted"/>
<dbReference type="EMBL" id="JBHSZI010000001">
    <property type="protein sequence ID" value="MFC7059462.1"/>
    <property type="molecule type" value="Genomic_DNA"/>
</dbReference>
<dbReference type="Proteomes" id="UP001596445">
    <property type="component" value="Unassembled WGS sequence"/>
</dbReference>
<dbReference type="AlphaFoldDB" id="A0ABD5W672"/>
<sequence>MMAELDTDAELSGQYIASLIESAGAVSPVFERKVRDIFKKHISEEVVYDQWYPVADAAETYQRIEHQVGSSTMQEGGAASASAVEWPDEITTVGDGLELLDDMHQQAHRGGKDPHPGGRYLVSVDGTREARVAVSDDWPYTVPLAEGVFEGVVKDLGGDDAVPVLDAVDSRHDEKAAWKLTW</sequence>
<organism evidence="1 2">
    <name type="scientific">Halovenus salina</name>
    <dbReference type="NCBI Taxonomy" id="1510225"/>
    <lineage>
        <taxon>Archaea</taxon>
        <taxon>Methanobacteriati</taxon>
        <taxon>Methanobacteriota</taxon>
        <taxon>Stenosarchaea group</taxon>
        <taxon>Halobacteria</taxon>
        <taxon>Halobacteriales</taxon>
        <taxon>Haloarculaceae</taxon>
        <taxon>Halovenus</taxon>
    </lineage>
</organism>
<evidence type="ECO:0000313" key="1">
    <source>
        <dbReference type="EMBL" id="MFC7059462.1"/>
    </source>
</evidence>
<protein>
    <submittedName>
        <fullName evidence="1">Uncharacterized protein</fullName>
    </submittedName>
</protein>
<gene>
    <name evidence="1" type="ORF">ACFQQG_16375</name>
</gene>
<name>A0ABD5W672_9EURY</name>
<keyword evidence="2" id="KW-1185">Reference proteome</keyword>
<dbReference type="RefSeq" id="WP_382186426.1">
    <property type="nucleotide sequence ID" value="NZ_JBHSZI010000001.1"/>
</dbReference>
<accession>A0ABD5W672</accession>
<reference evidence="1 2" key="1">
    <citation type="journal article" date="2019" name="Int. J. Syst. Evol. Microbiol.">
        <title>The Global Catalogue of Microorganisms (GCM) 10K type strain sequencing project: providing services to taxonomists for standard genome sequencing and annotation.</title>
        <authorList>
            <consortium name="The Broad Institute Genomics Platform"/>
            <consortium name="The Broad Institute Genome Sequencing Center for Infectious Disease"/>
            <person name="Wu L."/>
            <person name="Ma J."/>
        </authorList>
    </citation>
    <scope>NUCLEOTIDE SEQUENCE [LARGE SCALE GENOMIC DNA]</scope>
    <source>
        <strain evidence="1 2">JCM 30072</strain>
    </source>
</reference>
<evidence type="ECO:0000313" key="2">
    <source>
        <dbReference type="Proteomes" id="UP001596445"/>
    </source>
</evidence>